<dbReference type="SUPFAM" id="SSF49265">
    <property type="entry name" value="Fibronectin type III"/>
    <property type="match status" value="1"/>
</dbReference>
<feature type="domain" description="Fibronectin type-III" evidence="7">
    <location>
        <begin position="243"/>
        <end position="327"/>
    </location>
</feature>
<reference evidence="11" key="1">
    <citation type="journal article" date="2019" name="Int. J. Syst. Evol. Microbiol.">
        <title>The Global Catalogue of Microorganisms (GCM) 10K type strain sequencing project: providing services to taxonomists for standard genome sequencing and annotation.</title>
        <authorList>
            <consortium name="The Broad Institute Genomics Platform"/>
            <consortium name="The Broad Institute Genome Sequencing Center for Infectious Disease"/>
            <person name="Wu L."/>
            <person name="Ma J."/>
        </authorList>
    </citation>
    <scope>NUCLEOTIDE SEQUENCE [LARGE SCALE GENOMIC DNA]</scope>
    <source>
        <strain evidence="11">JCM 6833</strain>
    </source>
</reference>
<dbReference type="CDD" id="cd00063">
    <property type="entry name" value="FN3"/>
    <property type="match status" value="2"/>
</dbReference>
<dbReference type="Gene3D" id="2.60.40.290">
    <property type="match status" value="1"/>
</dbReference>
<evidence type="ECO:0000313" key="11">
    <source>
        <dbReference type="Proteomes" id="UP001501509"/>
    </source>
</evidence>
<dbReference type="InterPro" id="IPR011583">
    <property type="entry name" value="Chitinase_II/V-like_cat"/>
</dbReference>
<feature type="domain" description="CBM2" evidence="8">
    <location>
        <begin position="26"/>
        <end position="142"/>
    </location>
</feature>
<feature type="region of interest" description="Disordered" evidence="5">
    <location>
        <begin position="313"/>
        <end position="337"/>
    </location>
</feature>
<dbReference type="SMART" id="SM00636">
    <property type="entry name" value="Glyco_18"/>
    <property type="match status" value="1"/>
</dbReference>
<dbReference type="InterPro" id="IPR006311">
    <property type="entry name" value="TAT_signal"/>
</dbReference>
<evidence type="ECO:0000256" key="3">
    <source>
        <dbReference type="ARBA" id="ARBA00023295"/>
    </source>
</evidence>
<keyword evidence="2" id="KW-0119">Carbohydrate metabolism</keyword>
<dbReference type="InterPro" id="IPR001223">
    <property type="entry name" value="Glyco_hydro18_cat"/>
</dbReference>
<dbReference type="EMBL" id="BAAATD010000021">
    <property type="protein sequence ID" value="GAA2636889.1"/>
    <property type="molecule type" value="Genomic_DNA"/>
</dbReference>
<dbReference type="Gene3D" id="3.10.50.10">
    <property type="match status" value="1"/>
</dbReference>
<dbReference type="Pfam" id="PF00041">
    <property type="entry name" value="fn3"/>
    <property type="match status" value="2"/>
</dbReference>
<keyword evidence="3" id="KW-0326">Glycosidase</keyword>
<comment type="caution">
    <text evidence="10">The sequence shown here is derived from an EMBL/GenBank/DDBJ whole genome shotgun (WGS) entry which is preliminary data.</text>
</comment>
<dbReference type="SUPFAM" id="SSF51445">
    <property type="entry name" value="(Trans)glycosidases"/>
    <property type="match status" value="1"/>
</dbReference>
<feature type="region of interest" description="Disordered" evidence="5">
    <location>
        <begin position="219"/>
        <end position="251"/>
    </location>
</feature>
<evidence type="ECO:0000256" key="4">
    <source>
        <dbReference type="ARBA" id="ARBA00023326"/>
    </source>
</evidence>
<keyword evidence="4" id="KW-0624">Polysaccharide degradation</keyword>
<accession>A0ABP6DAE2</accession>
<dbReference type="InterPro" id="IPR036116">
    <property type="entry name" value="FN3_sf"/>
</dbReference>
<evidence type="ECO:0000256" key="1">
    <source>
        <dbReference type="ARBA" id="ARBA00023024"/>
    </source>
</evidence>
<evidence type="ECO:0000256" key="5">
    <source>
        <dbReference type="SAM" id="MobiDB-lite"/>
    </source>
</evidence>
<evidence type="ECO:0000256" key="6">
    <source>
        <dbReference type="SAM" id="SignalP"/>
    </source>
</evidence>
<dbReference type="InterPro" id="IPR012291">
    <property type="entry name" value="CBM2_carb-bd_dom_sf"/>
</dbReference>
<keyword evidence="1" id="KW-0146">Chitin degradation</keyword>
<sequence length="1005" mass="106647">MAARRSPLRTIIAGCAAFLLTLALAPAATATALTRAADPTAACRTVQEWGNGAQYTCTVTNGGGTAMSSWKLEFDLASTTRVGSYWDAVLTSSGDHHSFANRTYNGTIAPGGSASFGFLVSFTGTLSGPQNCKLNGQPCAGGPQDVPPSAPGNLRTTEVTATSVSLAWDAATDDRGIKNYDVLNGTAVAATVTGTTATISGLTAGTRYTFAARARDTADQLSPAGNAVTVTTPGSGEDTPPTKPGGLRITGTSGNSVSLAWTAATDDHGVTGYDVLQNGSVVQSVTGTTATVAGLATGSYRFAVRAKDTIGQNSAPSDEVTATVGPGTGGCRPDGLYQTPGVTPPYCQIYDNDGREKMGSGHPRRSIGYFTGWRDGKNNAPRYLASDIPWNKLTHINYAFAHIDGQNKVSVGGDLPANPAIGMQWPGVQGAEMDPAYPYKGHFNLLNKFKKQHSNVKTLVSIGGWAESGGYIDDSGKRVASGGFYTMTDSQASINTFADSVVAFLRQYGFDGADIDYEYATSMKYAGHPDDFTFSNPRRAKLMAGYVALMKTLREKLDAASAADGKYYMLTAAVSASGWILRGHDSYQVVPYLDYANIMTYDLHGSWNHFVGPNAALYDDGKDNEQVEGAVYSTYGMGYLNTDWAYHYFRGAMQPGRINIGLPFYTRGWQNVTGGTNGLWGKAALPDQTKCPPGTGSTVGSTTPCGNGAVGIDNLWHDLDNNGKEMGSGSNPMWHAKNLQQGIQGSYIRDYGLDPDNDPQDRLTGTYSRQYDSTMRAPWLWNSTKKVFLSTEDDQSVAAKTQYVVDKGIGGVMFWELAGDYAWDQSRNGGQGEHFMGTTLTTLIDEKLRTAGPYQNRKSDHAMPPDLLNVKVDLVNFPVGDANYPITPTMRITNNSGQAIPGGAVFKFDFGTSAPSSMTQQSGWTLSVQAGHTGNNVGGLKGDFHRATLTVPASTSIPNGGTANVALSYRLPISTPSNFTLTFGGKSYALTQDHPTTASVGGTRR</sequence>
<dbReference type="PROSITE" id="PS50853">
    <property type="entry name" value="FN3"/>
    <property type="match status" value="2"/>
</dbReference>
<name>A0ABP6DAE2_9ACTN</name>
<dbReference type="Gene3D" id="2.60.40.10">
    <property type="entry name" value="Immunoglobulins"/>
    <property type="match status" value="2"/>
</dbReference>
<dbReference type="InterPro" id="IPR009470">
    <property type="entry name" value="Chi_C"/>
</dbReference>
<dbReference type="Pfam" id="PF00704">
    <property type="entry name" value="Glyco_hydro_18"/>
    <property type="match status" value="1"/>
</dbReference>
<dbReference type="SUPFAM" id="SSF54556">
    <property type="entry name" value="Chitinase insertion domain"/>
    <property type="match status" value="1"/>
</dbReference>
<evidence type="ECO:0008006" key="12">
    <source>
        <dbReference type="Google" id="ProtNLM"/>
    </source>
</evidence>
<dbReference type="InterPro" id="IPR017853">
    <property type="entry name" value="GH"/>
</dbReference>
<dbReference type="PROSITE" id="PS51910">
    <property type="entry name" value="GH18_2"/>
    <property type="match status" value="1"/>
</dbReference>
<dbReference type="Gene3D" id="3.20.20.80">
    <property type="entry name" value="Glycosidases"/>
    <property type="match status" value="1"/>
</dbReference>
<gene>
    <name evidence="10" type="ORF">GCM10010411_90290</name>
</gene>
<keyword evidence="6" id="KW-0732">Signal</keyword>
<dbReference type="CDD" id="cd06548">
    <property type="entry name" value="GH18_chitinase"/>
    <property type="match status" value="1"/>
</dbReference>
<evidence type="ECO:0000259" key="7">
    <source>
        <dbReference type="PROSITE" id="PS50853"/>
    </source>
</evidence>
<dbReference type="InterPro" id="IPR008965">
    <property type="entry name" value="CBM2/CBM3_carb-bd_dom_sf"/>
</dbReference>
<dbReference type="Pfam" id="PF06483">
    <property type="entry name" value="ChiC"/>
    <property type="match status" value="1"/>
</dbReference>
<feature type="domain" description="GH18" evidence="9">
    <location>
        <begin position="364"/>
        <end position="834"/>
    </location>
</feature>
<evidence type="ECO:0000259" key="9">
    <source>
        <dbReference type="PROSITE" id="PS51910"/>
    </source>
</evidence>
<dbReference type="InterPro" id="IPR003961">
    <property type="entry name" value="FN3_dom"/>
</dbReference>
<dbReference type="InterPro" id="IPR013783">
    <property type="entry name" value="Ig-like_fold"/>
</dbReference>
<dbReference type="PROSITE" id="PS51318">
    <property type="entry name" value="TAT"/>
    <property type="match status" value="1"/>
</dbReference>
<feature type="domain" description="Fibronectin type-III" evidence="7">
    <location>
        <begin position="150"/>
        <end position="235"/>
    </location>
</feature>
<dbReference type="RefSeq" id="WP_344548919.1">
    <property type="nucleotide sequence ID" value="NZ_BAAATD010000021.1"/>
</dbReference>
<evidence type="ECO:0000256" key="2">
    <source>
        <dbReference type="ARBA" id="ARBA00023277"/>
    </source>
</evidence>
<dbReference type="PROSITE" id="PS51173">
    <property type="entry name" value="CBM2"/>
    <property type="match status" value="1"/>
</dbReference>
<dbReference type="SUPFAM" id="SSF49384">
    <property type="entry name" value="Carbohydrate-binding domain"/>
    <property type="match status" value="1"/>
</dbReference>
<dbReference type="SMART" id="SM00060">
    <property type="entry name" value="FN3"/>
    <property type="match status" value="2"/>
</dbReference>
<dbReference type="PANTHER" id="PTHR11177">
    <property type="entry name" value="CHITINASE"/>
    <property type="match status" value="1"/>
</dbReference>
<keyword evidence="11" id="KW-1185">Reference proteome</keyword>
<evidence type="ECO:0000313" key="10">
    <source>
        <dbReference type="EMBL" id="GAA2636889.1"/>
    </source>
</evidence>
<feature type="chain" id="PRO_5045713338" description="Chitinase" evidence="6">
    <location>
        <begin position="31"/>
        <end position="1005"/>
    </location>
</feature>
<dbReference type="Proteomes" id="UP001501509">
    <property type="component" value="Unassembled WGS sequence"/>
</dbReference>
<dbReference type="InterPro" id="IPR001919">
    <property type="entry name" value="CBD2"/>
</dbReference>
<dbReference type="Pfam" id="PF00553">
    <property type="entry name" value="CBM_2"/>
    <property type="match status" value="1"/>
</dbReference>
<protein>
    <recommendedName>
        <fullName evidence="12">Chitinase</fullName>
    </recommendedName>
</protein>
<dbReference type="SMART" id="SM00637">
    <property type="entry name" value="CBD_II"/>
    <property type="match status" value="1"/>
</dbReference>
<evidence type="ECO:0000259" key="8">
    <source>
        <dbReference type="PROSITE" id="PS51173"/>
    </source>
</evidence>
<feature type="signal peptide" evidence="6">
    <location>
        <begin position="1"/>
        <end position="30"/>
    </location>
</feature>
<proteinExistence type="predicted"/>
<dbReference type="PANTHER" id="PTHR11177:SF308">
    <property type="entry name" value="CHITINASE A"/>
    <property type="match status" value="1"/>
</dbReference>
<organism evidence="10 11">
    <name type="scientific">Actinomadura fulvescens</name>
    <dbReference type="NCBI Taxonomy" id="46160"/>
    <lineage>
        <taxon>Bacteria</taxon>
        <taxon>Bacillati</taxon>
        <taxon>Actinomycetota</taxon>
        <taxon>Actinomycetes</taxon>
        <taxon>Streptosporangiales</taxon>
        <taxon>Thermomonosporaceae</taxon>
        <taxon>Actinomadura</taxon>
    </lineage>
</organism>
<dbReference type="InterPro" id="IPR029070">
    <property type="entry name" value="Chitinase_insertion_sf"/>
</dbReference>
<dbReference type="InterPro" id="IPR050314">
    <property type="entry name" value="Glycosyl_Hydrlase_18"/>
</dbReference>
<keyword evidence="3" id="KW-0378">Hydrolase</keyword>